<dbReference type="RefSeq" id="WP_306736095.1">
    <property type="nucleotide sequence ID" value="NZ_JANHAX010000003.1"/>
</dbReference>
<keyword evidence="5" id="KW-0732">Signal</keyword>
<dbReference type="Pfam" id="PF00413">
    <property type="entry name" value="Peptidase_M10"/>
    <property type="match status" value="1"/>
</dbReference>
<evidence type="ECO:0000256" key="4">
    <source>
        <dbReference type="ARBA" id="ARBA00022833"/>
    </source>
</evidence>
<dbReference type="AlphaFoldDB" id="A0AAE4B494"/>
<keyword evidence="8" id="KW-1185">Reference proteome</keyword>
<evidence type="ECO:0000256" key="2">
    <source>
        <dbReference type="ARBA" id="ARBA00022723"/>
    </source>
</evidence>
<dbReference type="Proteomes" id="UP001226762">
    <property type="component" value="Unassembled WGS sequence"/>
</dbReference>
<dbReference type="InterPro" id="IPR001818">
    <property type="entry name" value="Pept_M10_metallopeptidase"/>
</dbReference>
<dbReference type="Gene3D" id="2.60.120.380">
    <property type="match status" value="1"/>
</dbReference>
<dbReference type="GO" id="GO:0008270">
    <property type="term" value="F:zinc ion binding"/>
    <property type="evidence" value="ECO:0007669"/>
    <property type="project" value="InterPro"/>
</dbReference>
<proteinExistence type="predicted"/>
<keyword evidence="3" id="KW-0378">Hydrolase</keyword>
<reference evidence="7" key="2">
    <citation type="submission" date="2023-02" db="EMBL/GenBank/DDBJ databases">
        <title>'Rhodoalgimonas zhirmunskyi' gen. nov., isolated from a red alga.</title>
        <authorList>
            <person name="Nedashkovskaya O.I."/>
            <person name="Otstavnykh N.Y."/>
            <person name="Bystritskaya E.P."/>
            <person name="Balabanova L.A."/>
            <person name="Isaeva M.P."/>
        </authorList>
    </citation>
    <scope>NUCLEOTIDE SEQUENCE</scope>
    <source>
        <strain evidence="7">KCTC 52189</strain>
    </source>
</reference>
<dbReference type="GO" id="GO:0006508">
    <property type="term" value="P:proteolysis"/>
    <property type="evidence" value="ECO:0007669"/>
    <property type="project" value="UniProtKB-KW"/>
</dbReference>
<feature type="domain" description="Peptidase metallopeptidase" evidence="6">
    <location>
        <begin position="107"/>
        <end position="264"/>
    </location>
</feature>
<comment type="caution">
    <text evidence="7">The sequence shown here is derived from an EMBL/GenBank/DDBJ whole genome shotgun (WGS) entry which is preliminary data.</text>
</comment>
<evidence type="ECO:0000256" key="1">
    <source>
        <dbReference type="ARBA" id="ARBA00022670"/>
    </source>
</evidence>
<dbReference type="EMBL" id="JANHAX010000003">
    <property type="protein sequence ID" value="MDQ2090828.1"/>
    <property type="molecule type" value="Genomic_DNA"/>
</dbReference>
<keyword evidence="4" id="KW-0862">Zinc</keyword>
<feature type="chain" id="PRO_5041994168" description="Peptidase metallopeptidase domain-containing protein" evidence="5">
    <location>
        <begin position="20"/>
        <end position="408"/>
    </location>
</feature>
<keyword evidence="2" id="KW-0479">Metal-binding</keyword>
<keyword evidence="1" id="KW-0645">Protease</keyword>
<feature type="signal peptide" evidence="5">
    <location>
        <begin position="1"/>
        <end position="19"/>
    </location>
</feature>
<dbReference type="Gene3D" id="3.40.390.10">
    <property type="entry name" value="Collagenase (Catalytic Domain)"/>
    <property type="match status" value="1"/>
</dbReference>
<dbReference type="InterPro" id="IPR024079">
    <property type="entry name" value="MetalloPept_cat_dom_sf"/>
</dbReference>
<evidence type="ECO:0000259" key="6">
    <source>
        <dbReference type="SMART" id="SM00235"/>
    </source>
</evidence>
<organism evidence="7 8">
    <name type="scientific">Marimonas arenosa</name>
    <dbReference type="NCBI Taxonomy" id="1795305"/>
    <lineage>
        <taxon>Bacteria</taxon>
        <taxon>Pseudomonadati</taxon>
        <taxon>Pseudomonadota</taxon>
        <taxon>Alphaproteobacteria</taxon>
        <taxon>Rhodobacterales</taxon>
        <taxon>Paracoccaceae</taxon>
        <taxon>Marimonas</taxon>
    </lineage>
</organism>
<gene>
    <name evidence="7" type="ORF">NO357_13035</name>
</gene>
<dbReference type="SMART" id="SM00235">
    <property type="entry name" value="ZnMc"/>
    <property type="match status" value="1"/>
</dbReference>
<sequence length="408" mass="44251">MKRLVPLVFCIALAAPALAQPVDPAEGARELERLARAAREASAELSFEAFRDQTLYVEETGKYYVNGDTPIRNEKLLREFWEQNVRSEPPQGEDGTPEFTVMSVGGLDQIWSVADRHRLTYCVSHAFGSRHALVVGDMQAAIAAWEAVADIDFIYVAAEDDDCNNGNDRVMFDVRPVNAGGQFLAAAFFPNDPRSDRSVVIDPSSFQLDPNGNLTLRGILRHELGHTVGGRHEHTRPEAGVCFEDSDWRGVTDYDAFSVMHYPQCNGMGDWSLTLTAMDKSGVACLYGAATGFQIDTSICMPAGGAPVPVIESFGPFQIAQGAMQMVMQAPVVPGSRFRAEMTGSGDPDLYVKLDGPALVSSYDCRPYTAGADETCDFEVPAGRSLVSVAVHGYEAGEFSVTVTSTQP</sequence>
<dbReference type="InterPro" id="IPR006026">
    <property type="entry name" value="Peptidase_Metallo"/>
</dbReference>
<reference evidence="7" key="1">
    <citation type="submission" date="2022-07" db="EMBL/GenBank/DDBJ databases">
        <authorList>
            <person name="Otstavnykh N."/>
            <person name="Isaeva M."/>
            <person name="Bystritskaya E."/>
        </authorList>
    </citation>
    <scope>NUCLEOTIDE SEQUENCE</scope>
    <source>
        <strain evidence="7">KCTC 52189</strain>
    </source>
</reference>
<evidence type="ECO:0000256" key="5">
    <source>
        <dbReference type="SAM" id="SignalP"/>
    </source>
</evidence>
<evidence type="ECO:0000313" key="7">
    <source>
        <dbReference type="EMBL" id="MDQ2090828.1"/>
    </source>
</evidence>
<name>A0AAE4B494_9RHOB</name>
<protein>
    <recommendedName>
        <fullName evidence="6">Peptidase metallopeptidase domain-containing protein</fullName>
    </recommendedName>
</protein>
<dbReference type="SUPFAM" id="SSF55486">
    <property type="entry name" value="Metalloproteases ('zincins'), catalytic domain"/>
    <property type="match status" value="1"/>
</dbReference>
<dbReference type="GO" id="GO:0004222">
    <property type="term" value="F:metalloendopeptidase activity"/>
    <property type="evidence" value="ECO:0007669"/>
    <property type="project" value="InterPro"/>
</dbReference>
<evidence type="ECO:0000313" key="8">
    <source>
        <dbReference type="Proteomes" id="UP001226762"/>
    </source>
</evidence>
<dbReference type="GO" id="GO:0031012">
    <property type="term" value="C:extracellular matrix"/>
    <property type="evidence" value="ECO:0007669"/>
    <property type="project" value="InterPro"/>
</dbReference>
<accession>A0AAE4B494</accession>
<evidence type="ECO:0000256" key="3">
    <source>
        <dbReference type="ARBA" id="ARBA00022801"/>
    </source>
</evidence>